<evidence type="ECO:0000313" key="5">
    <source>
        <dbReference type="Proteomes" id="UP000653454"/>
    </source>
</evidence>
<keyword evidence="1" id="KW-0433">Leucine-rich repeat</keyword>
<dbReference type="SUPFAM" id="SSF52058">
    <property type="entry name" value="L domain-like"/>
    <property type="match status" value="2"/>
</dbReference>
<keyword evidence="5" id="KW-1185">Reference proteome</keyword>
<evidence type="ECO:0000313" key="4">
    <source>
        <dbReference type="EMBL" id="CAG9132437.1"/>
    </source>
</evidence>
<keyword evidence="3" id="KW-0472">Membrane</keyword>
<dbReference type="Proteomes" id="UP000653454">
    <property type="component" value="Unassembled WGS sequence"/>
</dbReference>
<organism evidence="4 5">
    <name type="scientific">Plutella xylostella</name>
    <name type="common">Diamondback moth</name>
    <name type="synonym">Plutella maculipennis</name>
    <dbReference type="NCBI Taxonomy" id="51655"/>
    <lineage>
        <taxon>Eukaryota</taxon>
        <taxon>Metazoa</taxon>
        <taxon>Ecdysozoa</taxon>
        <taxon>Arthropoda</taxon>
        <taxon>Hexapoda</taxon>
        <taxon>Insecta</taxon>
        <taxon>Pterygota</taxon>
        <taxon>Neoptera</taxon>
        <taxon>Endopterygota</taxon>
        <taxon>Lepidoptera</taxon>
        <taxon>Glossata</taxon>
        <taxon>Ditrysia</taxon>
        <taxon>Yponomeutoidea</taxon>
        <taxon>Plutellidae</taxon>
        <taxon>Plutella</taxon>
    </lineage>
</organism>
<dbReference type="SMART" id="SM00369">
    <property type="entry name" value="LRR_TYP"/>
    <property type="match status" value="14"/>
</dbReference>
<keyword evidence="3" id="KW-1133">Transmembrane helix</keyword>
<dbReference type="InterPro" id="IPR026906">
    <property type="entry name" value="LRR_5"/>
</dbReference>
<dbReference type="EMBL" id="CAJHNJ030000049">
    <property type="protein sequence ID" value="CAG9132437.1"/>
    <property type="molecule type" value="Genomic_DNA"/>
</dbReference>
<proteinExistence type="predicted"/>
<name>A0A8S4FZ92_PLUXY</name>
<dbReference type="PANTHER" id="PTHR45712:SF22">
    <property type="entry name" value="INSULIN-LIKE GROWTH FACTOR-BINDING PROTEIN COMPLEX ACID LABILE SUBUNIT"/>
    <property type="match status" value="1"/>
</dbReference>
<accession>A0A8S4FZ92</accession>
<dbReference type="Pfam" id="PF13855">
    <property type="entry name" value="LRR_8"/>
    <property type="match status" value="3"/>
</dbReference>
<dbReference type="AlphaFoldDB" id="A0A8S4FZ92"/>
<keyword evidence="3" id="KW-0812">Transmembrane</keyword>
<reference evidence="4" key="1">
    <citation type="submission" date="2020-11" db="EMBL/GenBank/DDBJ databases">
        <authorList>
            <person name="Whiteford S."/>
        </authorList>
    </citation>
    <scope>NUCLEOTIDE SEQUENCE</scope>
</reference>
<keyword evidence="2" id="KW-0677">Repeat</keyword>
<evidence type="ECO:0000256" key="2">
    <source>
        <dbReference type="ARBA" id="ARBA00022737"/>
    </source>
</evidence>
<dbReference type="PROSITE" id="PS51450">
    <property type="entry name" value="LRR"/>
    <property type="match status" value="2"/>
</dbReference>
<evidence type="ECO:0000256" key="1">
    <source>
        <dbReference type="ARBA" id="ARBA00022614"/>
    </source>
</evidence>
<dbReference type="InterPro" id="IPR001611">
    <property type="entry name" value="Leu-rich_rpt"/>
</dbReference>
<gene>
    <name evidence="4" type="ORF">PLXY2_LOCUS10736</name>
</gene>
<feature type="transmembrane region" description="Helical" evidence="3">
    <location>
        <begin position="766"/>
        <end position="785"/>
    </location>
</feature>
<protein>
    <submittedName>
        <fullName evidence="4">(diamondback moth) hypothetical protein</fullName>
    </submittedName>
</protein>
<dbReference type="Gene3D" id="3.80.10.10">
    <property type="entry name" value="Ribonuclease Inhibitor"/>
    <property type="match status" value="5"/>
</dbReference>
<dbReference type="PANTHER" id="PTHR45712">
    <property type="entry name" value="AGAP008170-PA"/>
    <property type="match status" value="1"/>
</dbReference>
<comment type="caution">
    <text evidence="4">The sequence shown here is derived from an EMBL/GenBank/DDBJ whole genome shotgun (WGS) entry which is preliminary data.</text>
</comment>
<sequence length="806" mass="89822">MQTKKKESARRLRTCGRRGRRLEAASLKLVFITRARQRKYTIPGSTRLWERDLPSPSVYSTIMARPSVLVLALAISCALGFNGDNFELECPDECDCHYFRINWVTDCSESNLTEIPYDEISNSVYILDLNGNNITELKPFPSDIKMRRLQIANNMLTRVERQGFTGLDYLIDVDLSGNNISYVDPEAFLDSRGLLNVELQDNPITAVSGPFLVSGTLQYLDISSCNLSDINPQFFDNITSLTSVDLSYNPLKTIEAGPFDILTSLETLKLNNCKITSISNYAFSALINLKNLELAGNYLAGTEWPEVLGNLVRLEYLNLRKSGIKNLSEDTFSNCTNLVTLVLADNELRQLDVAATLGSSVVHLELLDLSNCNIQGPISGEAFANATRLKSLYLSGNPLFASDLSEAIEPLPKLEKLFLSNCGLRSVPDNFNVFDNLQELDISHNPLVNVFARLLAPLDKLEYLNMGYSNLSFIGPDSFSKMTSMKRLVLSGNDLLSLEAGLFGNLTQLTTLELEFCGLKRPLNANAFFKNLTYMDLREIRLGGNPLVIPESGPLFPKQLSQVTNLDLSNCNITKLNPDAFKNTENITEISLAGNKLKSEEGSLAFLESLKQLEKINLSSNNLTTIDPQVFVHNPKLHSLNLVGNPFICDCKIAEMWDWANMVKGDLDVLVGAKSAEKDIVVKGNKKKKNLYCRYNELRNLTINANRTVPGRRPFIKPRELTYANRTWAKYVRESGCEPVVKILRPVALMADLFNAQSTFANSPTAIVLGVLALVIGLAIIILTIRMILKKPPVVCDDTENNRKQR</sequence>
<dbReference type="Pfam" id="PF00560">
    <property type="entry name" value="LRR_1"/>
    <property type="match status" value="1"/>
</dbReference>
<dbReference type="InterPro" id="IPR050333">
    <property type="entry name" value="SLRP"/>
</dbReference>
<dbReference type="InterPro" id="IPR032675">
    <property type="entry name" value="LRR_dom_sf"/>
</dbReference>
<dbReference type="Pfam" id="PF13306">
    <property type="entry name" value="LRR_5"/>
    <property type="match status" value="1"/>
</dbReference>
<evidence type="ECO:0000256" key="3">
    <source>
        <dbReference type="SAM" id="Phobius"/>
    </source>
</evidence>
<dbReference type="InterPro" id="IPR003591">
    <property type="entry name" value="Leu-rich_rpt_typical-subtyp"/>
</dbReference>